<dbReference type="Proteomes" id="UP000292957">
    <property type="component" value="Unassembled WGS sequence"/>
</dbReference>
<organism evidence="1">
    <name type="scientific">Dichomitus squalens</name>
    <dbReference type="NCBI Taxonomy" id="114155"/>
    <lineage>
        <taxon>Eukaryota</taxon>
        <taxon>Fungi</taxon>
        <taxon>Dikarya</taxon>
        <taxon>Basidiomycota</taxon>
        <taxon>Agaricomycotina</taxon>
        <taxon>Agaricomycetes</taxon>
        <taxon>Polyporales</taxon>
        <taxon>Polyporaceae</taxon>
        <taxon>Dichomitus</taxon>
    </lineage>
</organism>
<protein>
    <submittedName>
        <fullName evidence="1">Uncharacterized protein</fullName>
    </submittedName>
</protein>
<name>A0A4Q9M9X2_9APHY</name>
<dbReference type="EMBL" id="ML143539">
    <property type="protein sequence ID" value="TBU22486.1"/>
    <property type="molecule type" value="Genomic_DNA"/>
</dbReference>
<reference evidence="1" key="1">
    <citation type="submission" date="2019-01" db="EMBL/GenBank/DDBJ databases">
        <title>Draft genome sequences of three monokaryotic isolates of the white-rot basidiomycete fungus Dichomitus squalens.</title>
        <authorList>
            <consortium name="DOE Joint Genome Institute"/>
            <person name="Lopez S.C."/>
            <person name="Andreopoulos B."/>
            <person name="Pangilinan J."/>
            <person name="Lipzen A."/>
            <person name="Riley R."/>
            <person name="Ahrendt S."/>
            <person name="Ng V."/>
            <person name="Barry K."/>
            <person name="Daum C."/>
            <person name="Grigoriev I.V."/>
            <person name="Hilden K.S."/>
            <person name="Makela M.R."/>
            <person name="de Vries R.P."/>
        </authorList>
    </citation>
    <scope>NUCLEOTIDE SEQUENCE [LARGE SCALE GENOMIC DNA]</scope>
    <source>
        <strain evidence="1">OM18370.1</strain>
    </source>
</reference>
<evidence type="ECO:0000313" key="1">
    <source>
        <dbReference type="EMBL" id="TBU22486.1"/>
    </source>
</evidence>
<gene>
    <name evidence="1" type="ORF">BD311DRAFT_141663</name>
</gene>
<accession>A0A4Q9M9X2</accession>
<proteinExistence type="predicted"/>
<dbReference type="AlphaFoldDB" id="A0A4Q9M9X2"/>
<sequence length="151" mass="17228">MVSPLETIRTMRANRGGCLYGQGHVQARQRWNRRRYGGRGQPSTPLWLRVRQRYREISRFTFRGPRSLHCTSLSSGAGQDNRRGRVGLSIVSHLWAADVPDFPPGPKSTPECLQVRDRYHSDSAGGHQCESLLVLHVFPALKYCSSLRQRR</sequence>